<organism evidence="8 9">
    <name type="scientific">Halopelagius longus</name>
    <dbReference type="NCBI Taxonomy" id="1236180"/>
    <lineage>
        <taxon>Archaea</taxon>
        <taxon>Methanobacteriati</taxon>
        <taxon>Methanobacteriota</taxon>
        <taxon>Stenosarchaea group</taxon>
        <taxon>Halobacteria</taxon>
        <taxon>Halobacteriales</taxon>
        <taxon>Haloferacaceae</taxon>
    </lineage>
</organism>
<dbReference type="PROSITE" id="PS00211">
    <property type="entry name" value="ABC_TRANSPORTER_1"/>
    <property type="match status" value="1"/>
</dbReference>
<evidence type="ECO:0000256" key="5">
    <source>
        <dbReference type="SAM" id="MobiDB-lite"/>
    </source>
</evidence>
<evidence type="ECO:0000313" key="9">
    <source>
        <dbReference type="Proteomes" id="UP000199289"/>
    </source>
</evidence>
<dbReference type="GO" id="GO:0005315">
    <property type="term" value="F:phosphate transmembrane transporter activity"/>
    <property type="evidence" value="ECO:0007669"/>
    <property type="project" value="InterPro"/>
</dbReference>
<evidence type="ECO:0000256" key="3">
    <source>
        <dbReference type="ARBA" id="ARBA00022741"/>
    </source>
</evidence>
<dbReference type="InterPro" id="IPR003439">
    <property type="entry name" value="ABC_transporter-like_ATP-bd"/>
</dbReference>
<dbReference type="InterPro" id="IPR017871">
    <property type="entry name" value="ABC_transporter-like_CS"/>
</dbReference>
<dbReference type="GO" id="GO:0035435">
    <property type="term" value="P:phosphate ion transmembrane transport"/>
    <property type="evidence" value="ECO:0007669"/>
    <property type="project" value="InterPro"/>
</dbReference>
<accession>A0A1H0XUQ7</accession>
<reference evidence="7 10" key="3">
    <citation type="submission" date="2018-07" db="EMBL/GenBank/DDBJ databases">
        <title>Genome sequence of extremly halophilic archaeon Halopelagius longus strain BC12-B1.</title>
        <authorList>
            <person name="Zhang X."/>
        </authorList>
    </citation>
    <scope>NUCLEOTIDE SEQUENCE [LARGE SCALE GENOMIC DNA]</scope>
    <source>
        <strain evidence="7 10">BC12-B1</strain>
    </source>
</reference>
<dbReference type="SUPFAM" id="SSF52540">
    <property type="entry name" value="P-loop containing nucleoside triphosphate hydrolases"/>
    <property type="match status" value="1"/>
</dbReference>
<keyword evidence="2" id="KW-0472">Membrane</keyword>
<evidence type="ECO:0000313" key="7">
    <source>
        <dbReference type="EMBL" id="RDI72100.1"/>
    </source>
</evidence>
<dbReference type="InterPro" id="IPR005670">
    <property type="entry name" value="PstB-like"/>
</dbReference>
<keyword evidence="4 8" id="KW-0067">ATP-binding</keyword>
<evidence type="ECO:0000256" key="2">
    <source>
        <dbReference type="ARBA" id="ARBA00022475"/>
    </source>
</evidence>
<feature type="compositionally biased region" description="Basic and acidic residues" evidence="5">
    <location>
        <begin position="1"/>
        <end position="40"/>
    </location>
</feature>
<dbReference type="GO" id="GO:0005524">
    <property type="term" value="F:ATP binding"/>
    <property type="evidence" value="ECO:0007669"/>
    <property type="project" value="UniProtKB-KW"/>
</dbReference>
<feature type="region of interest" description="Disordered" evidence="5">
    <location>
        <begin position="1"/>
        <end position="43"/>
    </location>
</feature>
<dbReference type="PANTHER" id="PTHR43423:SF1">
    <property type="entry name" value="ABC TRANSPORTER I FAMILY MEMBER 17"/>
    <property type="match status" value="1"/>
</dbReference>
<evidence type="ECO:0000259" key="6">
    <source>
        <dbReference type="PROSITE" id="PS50893"/>
    </source>
</evidence>
<dbReference type="GO" id="GO:0016887">
    <property type="term" value="F:ATP hydrolysis activity"/>
    <property type="evidence" value="ECO:0007669"/>
    <property type="project" value="InterPro"/>
</dbReference>
<dbReference type="Gene3D" id="3.40.50.300">
    <property type="entry name" value="P-loop containing nucleotide triphosphate hydrolases"/>
    <property type="match status" value="1"/>
</dbReference>
<dbReference type="Pfam" id="PF00005">
    <property type="entry name" value="ABC_tran"/>
    <property type="match status" value="1"/>
</dbReference>
<evidence type="ECO:0000313" key="10">
    <source>
        <dbReference type="Proteomes" id="UP000255421"/>
    </source>
</evidence>
<dbReference type="GO" id="GO:0016020">
    <property type="term" value="C:membrane"/>
    <property type="evidence" value="ECO:0007669"/>
    <property type="project" value="InterPro"/>
</dbReference>
<evidence type="ECO:0000256" key="4">
    <source>
        <dbReference type="ARBA" id="ARBA00022840"/>
    </source>
</evidence>
<dbReference type="Proteomes" id="UP000255421">
    <property type="component" value="Unassembled WGS sequence"/>
</dbReference>
<dbReference type="PROSITE" id="PS50893">
    <property type="entry name" value="ABC_TRANSPORTER_2"/>
    <property type="match status" value="1"/>
</dbReference>
<reference evidence="9" key="2">
    <citation type="submission" date="2016-10" db="EMBL/GenBank/DDBJ databases">
        <authorList>
            <person name="Varghese N."/>
            <person name="Submissions S."/>
        </authorList>
    </citation>
    <scope>NUCLEOTIDE SEQUENCE [LARGE SCALE GENOMIC DNA]</scope>
    <source>
        <strain evidence="9">CGMCC 1.12397</strain>
    </source>
</reference>
<evidence type="ECO:0000256" key="1">
    <source>
        <dbReference type="ARBA" id="ARBA00022448"/>
    </source>
</evidence>
<protein>
    <submittedName>
        <fullName evidence="7">Phosphate ABC transporter ATP-binding protein</fullName>
    </submittedName>
    <submittedName>
        <fullName evidence="8">Tungstate transport system ATP-binding protein</fullName>
    </submittedName>
</protein>
<dbReference type="OrthoDB" id="57213at2157"/>
<dbReference type="EMBL" id="QQST01000001">
    <property type="protein sequence ID" value="RDI72100.1"/>
    <property type="molecule type" value="Genomic_DNA"/>
</dbReference>
<dbReference type="RefSeq" id="WP_092531592.1">
    <property type="nucleotide sequence ID" value="NZ_FNKQ01000001.1"/>
</dbReference>
<keyword evidence="10" id="KW-1185">Reference proteome</keyword>
<dbReference type="AlphaFoldDB" id="A0A1H0XUQ7"/>
<keyword evidence="2" id="KW-1003">Cell membrane</keyword>
<dbReference type="CDD" id="cd03260">
    <property type="entry name" value="ABC_PstB_phosphate_transporter"/>
    <property type="match status" value="1"/>
</dbReference>
<dbReference type="EMBL" id="FNKQ01000001">
    <property type="protein sequence ID" value="SDQ06541.1"/>
    <property type="molecule type" value="Genomic_DNA"/>
</dbReference>
<evidence type="ECO:0000313" key="8">
    <source>
        <dbReference type="EMBL" id="SDQ06541.1"/>
    </source>
</evidence>
<sequence length="294" mass="31326">MTDAGRVRSDAGDGGRGASARDGRDEGRRNGEHAPEREGTRLAAEGVTHGFGEGPVFESVDLTVEPGEVLAVVGPSGTGKTTLLRLLACFHPPEEGVVSADGTDVWSLSEADRLAVRRRVGMVFQVRSLFSTTAAENAAYGLRVRESWTDRLRTAARRALGFETTPKAAREALSTVGMTDKAHRHASSLSGGEAQRVAIARALAPDPDVLLLDEPTSNLDPRNTALVEEAVEAASARGIGVAIATHDMQQARRVSDRTALLLDGSIVECGPTERVFESPDDERTRKFVAGELVY</sequence>
<reference evidence="8" key="1">
    <citation type="submission" date="2016-10" db="EMBL/GenBank/DDBJ databases">
        <authorList>
            <person name="de Groot N.N."/>
        </authorList>
    </citation>
    <scope>NUCLEOTIDE SEQUENCE [LARGE SCALE GENOMIC DNA]</scope>
    <source>
        <strain evidence="8">CGMCC 1.12397</strain>
    </source>
</reference>
<proteinExistence type="predicted"/>
<dbReference type="Proteomes" id="UP000199289">
    <property type="component" value="Unassembled WGS sequence"/>
</dbReference>
<keyword evidence="3" id="KW-0547">Nucleotide-binding</keyword>
<feature type="domain" description="ABC transporter" evidence="6">
    <location>
        <begin position="42"/>
        <end position="288"/>
    </location>
</feature>
<dbReference type="InterPro" id="IPR027417">
    <property type="entry name" value="P-loop_NTPase"/>
</dbReference>
<dbReference type="SMART" id="SM00382">
    <property type="entry name" value="AAA"/>
    <property type="match status" value="1"/>
</dbReference>
<dbReference type="InterPro" id="IPR003593">
    <property type="entry name" value="AAA+_ATPase"/>
</dbReference>
<name>A0A1H0XUQ7_9EURY</name>
<gene>
    <name evidence="7" type="ORF">DWB78_10450</name>
    <name evidence="8" type="ORF">SAMN05216278_0198</name>
</gene>
<keyword evidence="1" id="KW-0813">Transport</keyword>
<dbReference type="PANTHER" id="PTHR43423">
    <property type="entry name" value="ABC TRANSPORTER I FAMILY MEMBER 17"/>
    <property type="match status" value="1"/>
</dbReference>